<protein>
    <submittedName>
        <fullName evidence="1">Uncharacterized protein</fullName>
    </submittedName>
</protein>
<organism evidence="1">
    <name type="scientific">viral metagenome</name>
    <dbReference type="NCBI Taxonomy" id="1070528"/>
    <lineage>
        <taxon>unclassified sequences</taxon>
        <taxon>metagenomes</taxon>
        <taxon>organismal metagenomes</taxon>
    </lineage>
</organism>
<name>A0A6C0JVA0_9ZZZZ</name>
<accession>A0A6C0JVA0</accession>
<evidence type="ECO:0000313" key="1">
    <source>
        <dbReference type="EMBL" id="QHU09692.1"/>
    </source>
</evidence>
<sequence>MPISGNKLDRESYESAARVASQTRHEFNAKERGVYIRSMVTTTQDLLRQRRSVDEIKELLPEFARDYKHLFEMITDPAGYDASNLQVMLAMLDHMDSGNLTQHDASVIVGKRLYSKFGNSK</sequence>
<dbReference type="EMBL" id="MN740742">
    <property type="protein sequence ID" value="QHU09692.1"/>
    <property type="molecule type" value="Genomic_DNA"/>
</dbReference>
<dbReference type="AlphaFoldDB" id="A0A6C0JVA0"/>
<reference evidence="1" key="1">
    <citation type="journal article" date="2020" name="Nature">
        <title>Giant virus diversity and host interactions through global metagenomics.</title>
        <authorList>
            <person name="Schulz F."/>
            <person name="Roux S."/>
            <person name="Paez-Espino D."/>
            <person name="Jungbluth S."/>
            <person name="Walsh D.A."/>
            <person name="Denef V.J."/>
            <person name="McMahon K.D."/>
            <person name="Konstantinidis K.T."/>
            <person name="Eloe-Fadrosh E.A."/>
            <person name="Kyrpides N.C."/>
            <person name="Woyke T."/>
        </authorList>
    </citation>
    <scope>NUCLEOTIDE SEQUENCE</scope>
    <source>
        <strain evidence="1">GVMAG-S-1101164-105</strain>
    </source>
</reference>
<proteinExistence type="predicted"/>